<dbReference type="PANTHER" id="PTHR13503">
    <property type="entry name" value="NEGATIVE ELONGATION FACTOR COMPLEX MEMBER B"/>
    <property type="match status" value="1"/>
</dbReference>
<keyword evidence="1" id="KW-0251">Elongation factor</keyword>
<comment type="caution">
    <text evidence="1">The sequence shown here is derived from an EMBL/GenBank/DDBJ whole genome shotgun (WGS) entry which is preliminary data.</text>
</comment>
<dbReference type="GO" id="GO:0032021">
    <property type="term" value="C:NELF complex"/>
    <property type="evidence" value="ECO:0007669"/>
    <property type="project" value="TreeGrafter"/>
</dbReference>
<organism evidence="1 2">
    <name type="scientific">Brachionus plicatilis</name>
    <name type="common">Marine rotifer</name>
    <name type="synonym">Brachionus muelleri</name>
    <dbReference type="NCBI Taxonomy" id="10195"/>
    <lineage>
        <taxon>Eukaryota</taxon>
        <taxon>Metazoa</taxon>
        <taxon>Spiralia</taxon>
        <taxon>Gnathifera</taxon>
        <taxon>Rotifera</taxon>
        <taxon>Eurotatoria</taxon>
        <taxon>Monogononta</taxon>
        <taxon>Pseudotrocha</taxon>
        <taxon>Ploima</taxon>
        <taxon>Brachionidae</taxon>
        <taxon>Brachionus</taxon>
    </lineage>
</organism>
<keyword evidence="2" id="KW-1185">Reference proteome</keyword>
<proteinExistence type="predicted"/>
<sequence length="666" mass="76257">MSNEENGTIRIGLDALNIQDSNHLKYALMNCEDPLKAISDFQEENSISLPSLKPALNLLDLHGIKRLDFHASIADELKDHLIKKVEQLSASIKSKESSPTYEEDLGKLEDLLEKCFPLIFNSRLTPLILLIMKSLPKVNQSYLDFVQSNEKLYSIAPIELKRQIWSNNSRVFMNELQPSFDKFTQYFDEILISSDLNTSGTAFFTALNPANIDMTILKDNLLLSNTIYTYLFKSNKKHIPIINEICKLIGNSSSLYQLTIKTLTELFIKTHDWFYATLKSLIINKFHETLSHENLLNLIGSCDIPTELILKFGNILHVCLKERKIEAKRAKELEGIMESKKFETILPEVAFLLADPFVVDMLARNVLSLLNKCVQNELLPRNCTELIFVLRLLSISLLSWEIIDSQANKEPKIDSALITEFLPNLAYFITDFYEKLYDDSIASLTNQTQSITSTLLSSSTGMITSPSAVTATSTLNAPKTASPPIVLKISTKKLEILSSVKTLIGENELCSVLFLYLVIACFEFNDWVNLKALLPSIKYPNNNTAFFEKWFMYQFFNALLEKSVIDQFKHDWFVQLVFDDFLIVILKIKDEQAQVQDNAQKYVLYSEILYEQTYKLMEKIFPNNISLNNFNRLIEIVKPKKNHANSLQIAYSKLKSKLEPVNEMQF</sequence>
<dbReference type="EMBL" id="REGN01001930">
    <property type="protein sequence ID" value="RNA31532.1"/>
    <property type="molecule type" value="Genomic_DNA"/>
</dbReference>
<dbReference type="GO" id="GO:0003746">
    <property type="term" value="F:translation elongation factor activity"/>
    <property type="evidence" value="ECO:0007669"/>
    <property type="project" value="UniProtKB-KW"/>
</dbReference>
<name>A0A3M7S6Z2_BRAPC</name>
<dbReference type="InterPro" id="IPR010405">
    <property type="entry name" value="COBRA1"/>
</dbReference>
<dbReference type="Proteomes" id="UP000276133">
    <property type="component" value="Unassembled WGS sequence"/>
</dbReference>
<dbReference type="Pfam" id="PF06209">
    <property type="entry name" value="COBRA1"/>
    <property type="match status" value="2"/>
</dbReference>
<protein>
    <submittedName>
        <fullName evidence="1">Negative elongation factor B</fullName>
    </submittedName>
</protein>
<dbReference type="PANTHER" id="PTHR13503:SF3">
    <property type="entry name" value="NEGATIVE ELONGATION FACTOR B"/>
    <property type="match status" value="1"/>
</dbReference>
<keyword evidence="1" id="KW-0648">Protein biosynthesis</keyword>
<gene>
    <name evidence="1" type="ORF">BpHYR1_033198</name>
</gene>
<dbReference type="GO" id="GO:0034244">
    <property type="term" value="P:negative regulation of transcription elongation by RNA polymerase II"/>
    <property type="evidence" value="ECO:0007669"/>
    <property type="project" value="TreeGrafter"/>
</dbReference>
<accession>A0A3M7S6Z2</accession>
<evidence type="ECO:0000313" key="1">
    <source>
        <dbReference type="EMBL" id="RNA31532.1"/>
    </source>
</evidence>
<reference evidence="1 2" key="1">
    <citation type="journal article" date="2018" name="Sci. Rep.">
        <title>Genomic signatures of local adaptation to the degree of environmental predictability in rotifers.</title>
        <authorList>
            <person name="Franch-Gras L."/>
            <person name="Hahn C."/>
            <person name="Garcia-Roger E.M."/>
            <person name="Carmona M.J."/>
            <person name="Serra M."/>
            <person name="Gomez A."/>
        </authorList>
    </citation>
    <scope>NUCLEOTIDE SEQUENCE [LARGE SCALE GENOMIC DNA]</scope>
    <source>
        <strain evidence="1">HYR1</strain>
    </source>
</reference>
<dbReference type="STRING" id="10195.A0A3M7S6Z2"/>
<dbReference type="OrthoDB" id="5548359at2759"/>
<evidence type="ECO:0000313" key="2">
    <source>
        <dbReference type="Proteomes" id="UP000276133"/>
    </source>
</evidence>
<dbReference type="AlphaFoldDB" id="A0A3M7S6Z2"/>